<feature type="domain" description="AB hydrolase-1" evidence="2">
    <location>
        <begin position="53"/>
        <end position="290"/>
    </location>
</feature>
<accession>A0A3B0XAU7</accession>
<dbReference type="InterPro" id="IPR029058">
    <property type="entry name" value="AB_hydrolase_fold"/>
</dbReference>
<protein>
    <submittedName>
        <fullName evidence="3">Haloalkane dehalogenase 2</fullName>
        <ecNumber evidence="3">3.8.1.5</ecNumber>
    </submittedName>
</protein>
<keyword evidence="1 3" id="KW-0378">Hydrolase</keyword>
<dbReference type="InterPro" id="IPR000639">
    <property type="entry name" value="Epox_hydrolase-like"/>
</dbReference>
<reference evidence="3" key="1">
    <citation type="submission" date="2018-06" db="EMBL/GenBank/DDBJ databases">
        <authorList>
            <person name="Zhirakovskaya E."/>
        </authorList>
    </citation>
    <scope>NUCLEOTIDE SEQUENCE</scope>
</reference>
<dbReference type="SUPFAM" id="SSF53474">
    <property type="entry name" value="alpha/beta-Hydrolases"/>
    <property type="match status" value="1"/>
</dbReference>
<dbReference type="PRINTS" id="PR00111">
    <property type="entry name" value="ABHYDROLASE"/>
</dbReference>
<dbReference type="EMBL" id="UOFG01000148">
    <property type="protein sequence ID" value="VAW61513.1"/>
    <property type="molecule type" value="Genomic_DNA"/>
</dbReference>
<dbReference type="InterPro" id="IPR051340">
    <property type="entry name" value="Haloalkane_dehalogenase"/>
</dbReference>
<dbReference type="EC" id="3.8.1.5" evidence="3"/>
<dbReference type="PANTHER" id="PTHR42977">
    <property type="entry name" value="HYDROLASE-RELATED"/>
    <property type="match status" value="1"/>
</dbReference>
<proteinExistence type="predicted"/>
<organism evidence="3">
    <name type="scientific">hydrothermal vent metagenome</name>
    <dbReference type="NCBI Taxonomy" id="652676"/>
    <lineage>
        <taxon>unclassified sequences</taxon>
        <taxon>metagenomes</taxon>
        <taxon>ecological metagenomes</taxon>
    </lineage>
</organism>
<dbReference type="InterPro" id="IPR000073">
    <property type="entry name" value="AB_hydrolase_1"/>
</dbReference>
<gene>
    <name evidence="3" type="ORF">MNBD_GAMMA11-2542</name>
</gene>
<evidence type="ECO:0000259" key="2">
    <source>
        <dbReference type="Pfam" id="PF00561"/>
    </source>
</evidence>
<dbReference type="Gene3D" id="3.40.50.1820">
    <property type="entry name" value="alpha/beta hydrolase"/>
    <property type="match status" value="1"/>
</dbReference>
<dbReference type="GO" id="GO:0004301">
    <property type="term" value="F:epoxide hydrolase activity"/>
    <property type="evidence" value="ECO:0007669"/>
    <property type="project" value="TreeGrafter"/>
</dbReference>
<dbReference type="GO" id="GO:0018786">
    <property type="term" value="F:haloalkane dehalogenase activity"/>
    <property type="evidence" value="ECO:0007669"/>
    <property type="project" value="UniProtKB-EC"/>
</dbReference>
<dbReference type="PANTHER" id="PTHR42977:SF3">
    <property type="entry name" value="AB HYDROLASE-1 DOMAIN-CONTAINING PROTEIN"/>
    <property type="match status" value="1"/>
</dbReference>
<dbReference type="AlphaFoldDB" id="A0A3B0XAU7"/>
<evidence type="ECO:0000256" key="1">
    <source>
        <dbReference type="ARBA" id="ARBA00022801"/>
    </source>
</evidence>
<dbReference type="Pfam" id="PF00561">
    <property type="entry name" value="Abhydrolase_1"/>
    <property type="match status" value="1"/>
</dbReference>
<evidence type="ECO:0000313" key="3">
    <source>
        <dbReference type="EMBL" id="VAW61513.1"/>
    </source>
</evidence>
<name>A0A3B0XAU7_9ZZZZ</name>
<sequence>MKIKESSRSNSSVEVNTDSSRFEIDKTLFPCASHYIHLRNGARIHYVDEGEGPVLLLLHGNPTWSFLYRHIIAELRDNFRIIAPDYPGFGLSSAPPKYGFTAAEQAEAMTAFVEHLDLEGITMMVQDWGGPIGFAIAERYPERFDRFIIGNTWAWPLERSGQKAFSTLMGGWPGQFAAWCCNGVLHFFMSKGMEKDLSDAEMAMYLAPFKERAARTPTHVFPAQLLDADAFLQKVYNNLSRLADRPVLIVWGLEDFAFQEPERDRFRKLFADHQSVLLENAGHFIQEDAPEEITRAILAWYPSKGNKQSTSRGEHHE</sequence>
<dbReference type="PRINTS" id="PR00412">
    <property type="entry name" value="EPOXHYDRLASE"/>
</dbReference>